<organism evidence="1 2">
    <name type="scientific">Phytophthora megakarya</name>
    <dbReference type="NCBI Taxonomy" id="4795"/>
    <lineage>
        <taxon>Eukaryota</taxon>
        <taxon>Sar</taxon>
        <taxon>Stramenopiles</taxon>
        <taxon>Oomycota</taxon>
        <taxon>Peronosporomycetes</taxon>
        <taxon>Peronosporales</taxon>
        <taxon>Peronosporaceae</taxon>
        <taxon>Phytophthora</taxon>
    </lineage>
</organism>
<keyword evidence="2" id="KW-1185">Reference proteome</keyword>
<evidence type="ECO:0000313" key="1">
    <source>
        <dbReference type="EMBL" id="OWZ08009.1"/>
    </source>
</evidence>
<dbReference type="PANTHER" id="PTHR37067">
    <property type="entry name" value="PX DOMAIN-CONTAINING PROTEIN"/>
    <property type="match status" value="1"/>
</dbReference>
<dbReference type="EMBL" id="NBNE01003313">
    <property type="protein sequence ID" value="OWZ08009.1"/>
    <property type="molecule type" value="Genomic_DNA"/>
</dbReference>
<dbReference type="OrthoDB" id="167947at2759"/>
<dbReference type="Proteomes" id="UP000198211">
    <property type="component" value="Unassembled WGS sequence"/>
</dbReference>
<protein>
    <submittedName>
        <fullName evidence="1">Uncharacterized protein</fullName>
    </submittedName>
</protein>
<accession>A0A225VSL8</accession>
<dbReference type="STRING" id="4795.A0A225VSL8"/>
<dbReference type="PANTHER" id="PTHR37067:SF3">
    <property type="entry name" value="PX DOMAIN-CONTAINING PROTEIN"/>
    <property type="match status" value="1"/>
</dbReference>
<sequence length="221" mass="24286">MSALKKDSGFKEKHASKYGLKVSACAAHSIKVTSVMCQFCSRFGRELAVYGNLPRVPKCFKYSRKNFTPLTVKVSMGRVSGATYRGAANSLFAPTPSTQQTSLHTHFESTKPLFFELNKSIVEAIVGDLLFHPDDIDGILHERSLAIFQGVGRDGEAEGYVAKVQNHRKFSLLMKLIACASSFRQAMLQMECAKVETGIGDYGGCSDIIAANYTYTFTQLS</sequence>
<dbReference type="AlphaFoldDB" id="A0A225VSL8"/>
<comment type="caution">
    <text evidence="1">The sequence shown here is derived from an EMBL/GenBank/DDBJ whole genome shotgun (WGS) entry which is preliminary data.</text>
</comment>
<name>A0A225VSL8_9STRA</name>
<proteinExistence type="predicted"/>
<reference evidence="2" key="1">
    <citation type="submission" date="2017-03" db="EMBL/GenBank/DDBJ databases">
        <title>Phytopthora megakarya and P. palmivora, two closely related causual agents of cacao black pod achieved similar genome size and gene model numbers by different mechanisms.</title>
        <authorList>
            <person name="Ali S."/>
            <person name="Shao J."/>
            <person name="Larry D.J."/>
            <person name="Kronmiller B."/>
            <person name="Shen D."/>
            <person name="Strem M.D."/>
            <person name="Melnick R.L."/>
            <person name="Guiltinan M.J."/>
            <person name="Tyler B.M."/>
            <person name="Meinhardt L.W."/>
            <person name="Bailey B.A."/>
        </authorList>
    </citation>
    <scope>NUCLEOTIDE SEQUENCE [LARGE SCALE GENOMIC DNA]</scope>
    <source>
        <strain evidence="2">zdho120</strain>
    </source>
</reference>
<evidence type="ECO:0000313" key="2">
    <source>
        <dbReference type="Proteomes" id="UP000198211"/>
    </source>
</evidence>
<gene>
    <name evidence="1" type="ORF">PHMEG_00019515</name>
</gene>